<sequence>PFLVSRMKEAEARFLSRLRLKMISLFPTMIPSATSQTCEVSSPACQNMPPDKERKSFSSSSSSLEARVKTVYPSCPPVNSETEFDLWARSVAHQLNNMDLRTALQLQL</sequence>
<reference evidence="2" key="1">
    <citation type="submission" date="2015-11" db="EMBL/GenBank/DDBJ databases">
        <title>De novo transcriptome assembly of four potential Pierce s Disease insect vectors from Arizona vineyards.</title>
        <authorList>
            <person name="Tassone E.E."/>
        </authorList>
    </citation>
    <scope>NUCLEOTIDE SEQUENCE</scope>
</reference>
<evidence type="ECO:0000256" key="1">
    <source>
        <dbReference type="SAM" id="MobiDB-lite"/>
    </source>
</evidence>
<gene>
    <name evidence="2" type="ORF">g.9639</name>
</gene>
<protein>
    <submittedName>
        <fullName evidence="2">Uncharacterized protein</fullName>
    </submittedName>
</protein>
<dbReference type="EMBL" id="GECZ01023672">
    <property type="protein sequence ID" value="JAS46097.1"/>
    <property type="molecule type" value="Transcribed_RNA"/>
</dbReference>
<organism evidence="2">
    <name type="scientific">Cuerna arida</name>
    <dbReference type="NCBI Taxonomy" id="1464854"/>
    <lineage>
        <taxon>Eukaryota</taxon>
        <taxon>Metazoa</taxon>
        <taxon>Ecdysozoa</taxon>
        <taxon>Arthropoda</taxon>
        <taxon>Hexapoda</taxon>
        <taxon>Insecta</taxon>
        <taxon>Pterygota</taxon>
        <taxon>Neoptera</taxon>
        <taxon>Paraneoptera</taxon>
        <taxon>Hemiptera</taxon>
        <taxon>Auchenorrhyncha</taxon>
        <taxon>Membracoidea</taxon>
        <taxon>Cicadellidae</taxon>
        <taxon>Cicadellinae</taxon>
        <taxon>Proconiini</taxon>
        <taxon>Cuerna</taxon>
    </lineage>
</organism>
<accession>A0A1B6F7A4</accession>
<name>A0A1B6F7A4_9HEMI</name>
<feature type="non-terminal residue" evidence="2">
    <location>
        <position position="108"/>
    </location>
</feature>
<proteinExistence type="predicted"/>
<dbReference type="AlphaFoldDB" id="A0A1B6F7A4"/>
<feature type="non-terminal residue" evidence="2">
    <location>
        <position position="1"/>
    </location>
</feature>
<evidence type="ECO:0000313" key="2">
    <source>
        <dbReference type="EMBL" id="JAS46097.1"/>
    </source>
</evidence>
<feature type="region of interest" description="Disordered" evidence="1">
    <location>
        <begin position="39"/>
        <end position="65"/>
    </location>
</feature>